<dbReference type="AlphaFoldDB" id="A0A6S6T2B2"/>
<feature type="domain" description="Co-chaperone DjlA N-terminal" evidence="1">
    <location>
        <begin position="15"/>
        <end position="113"/>
    </location>
</feature>
<sequence>MKHNHEKLYEAFGELLYVVAMADGLIQEEEVSVLENVLAEHPWAADIKWSFNYERKKERGVEEVYAKVLDYCTHAGPSPEYQNMIEVMEAIAKSSNGVDTDEKEVMDTFANTLIETFKKDMKGIL</sequence>
<gene>
    <name evidence="2" type="ORF">HELGO_WM39304</name>
</gene>
<reference evidence="2" key="1">
    <citation type="submission" date="2020-01" db="EMBL/GenBank/DDBJ databases">
        <authorList>
            <person name="Meier V. D."/>
            <person name="Meier V D."/>
        </authorList>
    </citation>
    <scope>NUCLEOTIDE SEQUENCE</scope>
    <source>
        <strain evidence="2">HLG_WM_MAG_10</strain>
    </source>
</reference>
<dbReference type="Gene3D" id="1.10.3680.10">
    <property type="entry name" value="TerB-like"/>
    <property type="match status" value="1"/>
</dbReference>
<evidence type="ECO:0000259" key="1">
    <source>
        <dbReference type="Pfam" id="PF05099"/>
    </source>
</evidence>
<name>A0A6S6T2B2_9BACT</name>
<dbReference type="InterPro" id="IPR007791">
    <property type="entry name" value="DjlA_N"/>
</dbReference>
<dbReference type="SUPFAM" id="SSF158682">
    <property type="entry name" value="TerB-like"/>
    <property type="match status" value="1"/>
</dbReference>
<dbReference type="EMBL" id="CACVAQ010000192">
    <property type="protein sequence ID" value="CAA6812793.1"/>
    <property type="molecule type" value="Genomic_DNA"/>
</dbReference>
<dbReference type="Pfam" id="PF05099">
    <property type="entry name" value="TerB"/>
    <property type="match status" value="1"/>
</dbReference>
<dbReference type="CDD" id="cd07177">
    <property type="entry name" value="terB_like"/>
    <property type="match status" value="1"/>
</dbReference>
<protein>
    <recommendedName>
        <fullName evidence="1">Co-chaperone DjlA N-terminal domain-containing protein</fullName>
    </recommendedName>
</protein>
<evidence type="ECO:0000313" key="2">
    <source>
        <dbReference type="EMBL" id="CAA6812793.1"/>
    </source>
</evidence>
<proteinExistence type="predicted"/>
<dbReference type="InterPro" id="IPR029024">
    <property type="entry name" value="TerB-like"/>
</dbReference>
<accession>A0A6S6T2B2</accession>
<organism evidence="2">
    <name type="scientific">uncultured Aureispira sp</name>
    <dbReference type="NCBI Taxonomy" id="1331704"/>
    <lineage>
        <taxon>Bacteria</taxon>
        <taxon>Pseudomonadati</taxon>
        <taxon>Bacteroidota</taxon>
        <taxon>Saprospiria</taxon>
        <taxon>Saprospirales</taxon>
        <taxon>Saprospiraceae</taxon>
        <taxon>Aureispira</taxon>
        <taxon>environmental samples</taxon>
    </lineage>
</organism>